<dbReference type="AlphaFoldDB" id="A0A543APT8"/>
<feature type="transmembrane region" description="Helical" evidence="10">
    <location>
        <begin position="301"/>
        <end position="325"/>
    </location>
</feature>
<feature type="transmembrane region" description="Helical" evidence="10">
    <location>
        <begin position="234"/>
        <end position="251"/>
    </location>
</feature>
<keyword evidence="2 10" id="KW-0813">Transport</keyword>
<keyword evidence="10" id="KW-0050">Antiport</keyword>
<dbReference type="Pfam" id="PF00999">
    <property type="entry name" value="Na_H_Exchanger"/>
    <property type="match status" value="1"/>
</dbReference>
<dbReference type="GO" id="GO:0005886">
    <property type="term" value="C:plasma membrane"/>
    <property type="evidence" value="ECO:0007669"/>
    <property type="project" value="UniProtKB-SubCell"/>
</dbReference>
<dbReference type="GO" id="GO:0015385">
    <property type="term" value="F:sodium:proton antiporter activity"/>
    <property type="evidence" value="ECO:0007669"/>
    <property type="project" value="InterPro"/>
</dbReference>
<comment type="function">
    <text evidence="10">Na(+)/H(+) antiporter that extrudes sodium in exchange for external protons.</text>
</comment>
<dbReference type="EMBL" id="VFOW01000001">
    <property type="protein sequence ID" value="TQL74546.1"/>
    <property type="molecule type" value="Genomic_DNA"/>
</dbReference>
<dbReference type="Gene3D" id="6.10.140.1330">
    <property type="match status" value="1"/>
</dbReference>
<evidence type="ECO:0000256" key="2">
    <source>
        <dbReference type="ARBA" id="ARBA00022448"/>
    </source>
</evidence>
<dbReference type="NCBIfam" id="TIGR00831">
    <property type="entry name" value="a_cpa1"/>
    <property type="match status" value="1"/>
</dbReference>
<dbReference type="GO" id="GO:0051453">
    <property type="term" value="P:regulation of intracellular pH"/>
    <property type="evidence" value="ECO:0007669"/>
    <property type="project" value="TreeGrafter"/>
</dbReference>
<evidence type="ECO:0000256" key="10">
    <source>
        <dbReference type="RuleBase" id="RU366002"/>
    </source>
</evidence>
<feature type="transmembrane region" description="Helical" evidence="10">
    <location>
        <begin position="346"/>
        <end position="369"/>
    </location>
</feature>
<keyword evidence="4 10" id="KW-0812">Transmembrane</keyword>
<dbReference type="InterPro" id="IPR006153">
    <property type="entry name" value="Cation/H_exchanger_TM"/>
</dbReference>
<evidence type="ECO:0000256" key="8">
    <source>
        <dbReference type="ARBA" id="ARBA00023136"/>
    </source>
</evidence>
<evidence type="ECO:0000256" key="1">
    <source>
        <dbReference type="ARBA" id="ARBA00004651"/>
    </source>
</evidence>
<dbReference type="FunCoup" id="A0A543APT8">
    <property type="interactions" value="192"/>
</dbReference>
<dbReference type="InParanoid" id="A0A543APT8"/>
<keyword evidence="3 10" id="KW-1003">Cell membrane</keyword>
<feature type="domain" description="Cation/H+ exchanger transmembrane" evidence="11">
    <location>
        <begin position="12"/>
        <end position="404"/>
    </location>
</feature>
<organism evidence="12 13">
    <name type="scientific">Stackebrandtia endophytica</name>
    <dbReference type="NCBI Taxonomy" id="1496996"/>
    <lineage>
        <taxon>Bacteria</taxon>
        <taxon>Bacillati</taxon>
        <taxon>Actinomycetota</taxon>
        <taxon>Actinomycetes</taxon>
        <taxon>Glycomycetales</taxon>
        <taxon>Glycomycetaceae</taxon>
        <taxon>Stackebrandtia</taxon>
    </lineage>
</organism>
<evidence type="ECO:0000256" key="3">
    <source>
        <dbReference type="ARBA" id="ARBA00022475"/>
    </source>
</evidence>
<feature type="transmembrane region" description="Helical" evidence="10">
    <location>
        <begin position="381"/>
        <end position="404"/>
    </location>
</feature>
<keyword evidence="5 10" id="KW-1133">Transmembrane helix</keyword>
<feature type="transmembrane region" description="Helical" evidence="10">
    <location>
        <begin position="263"/>
        <end position="281"/>
    </location>
</feature>
<feature type="transmembrane region" description="Helical" evidence="10">
    <location>
        <begin position="83"/>
        <end position="106"/>
    </location>
</feature>
<gene>
    <name evidence="12" type="ORF">FB566_0031</name>
</gene>
<sequence>MAQLALLFLLMLAALIAVPVAERIGVPSPILMTLAGTGLAMLPFIPGIDIPPEFILPLVLPPLIYAAIRRTSWRQFTTNWKPITLLAVALIFVTTAAVAALAHAIIPGLPLAAAVAMAALIAPPDPIATTAVAGKLGLPRRLVSILEGEGLFNDVTAIVLYHIAIAAVVTGTFSVPDALTEFALSAVVAILVGVALGWSAGKLAGLLGQTHLRVALTLLVPFASYSLADDLHGSGVLAVLTTAFFLSESVADADDIEGRLAGASFWSIIEVLVTGVAFGLIGLELQNLFHNWSGRLGELLAWGGIITVTLIMVRLLWLLPASWLARRFRTTPQSESEIPATWRETVVVWWSGMRGVATVALALAIPHGTEDGSPFPARSDIIFIAFTVIVATLIIQGMSLPWLIRLLGVQTDADIERRMERRLAAAATDAARHRLKQLDNVEDLPEDIIETVTRQLTAIEARISPELVDEERRELTEHDTQRFRVLHHVQDEIMSAARTAVLDMRSQPGTDPAVVDRVLHLLDMKSR</sequence>
<dbReference type="GO" id="GO:0098719">
    <property type="term" value="P:sodium ion import across plasma membrane"/>
    <property type="evidence" value="ECO:0007669"/>
    <property type="project" value="TreeGrafter"/>
</dbReference>
<keyword evidence="7 10" id="KW-0406">Ion transport</keyword>
<proteinExistence type="inferred from homology"/>
<comment type="caution">
    <text evidence="12">The sequence shown here is derived from an EMBL/GenBank/DDBJ whole genome shotgun (WGS) entry which is preliminary data.</text>
</comment>
<evidence type="ECO:0000256" key="9">
    <source>
        <dbReference type="ARBA" id="ARBA00023201"/>
    </source>
</evidence>
<keyword evidence="9 10" id="KW-0739">Sodium transport</keyword>
<dbReference type="PANTHER" id="PTHR10110">
    <property type="entry name" value="SODIUM/HYDROGEN EXCHANGER"/>
    <property type="match status" value="1"/>
</dbReference>
<comment type="similarity">
    <text evidence="10">Belongs to the monovalent cation:proton antiporter 1 (CPA1) transporter (TC 2.A.36) family.</text>
</comment>
<dbReference type="OrthoDB" id="57886at2"/>
<evidence type="ECO:0000256" key="6">
    <source>
        <dbReference type="ARBA" id="ARBA00023053"/>
    </source>
</evidence>
<feature type="transmembrane region" description="Helical" evidence="10">
    <location>
        <begin position="182"/>
        <end position="200"/>
    </location>
</feature>
<reference evidence="12 13" key="1">
    <citation type="submission" date="2019-06" db="EMBL/GenBank/DDBJ databases">
        <title>Sequencing the genomes of 1000 actinobacteria strains.</title>
        <authorList>
            <person name="Klenk H.-P."/>
        </authorList>
    </citation>
    <scope>NUCLEOTIDE SEQUENCE [LARGE SCALE GENOMIC DNA]</scope>
    <source>
        <strain evidence="12 13">DSM 45928</strain>
    </source>
</reference>
<dbReference type="InterPro" id="IPR018422">
    <property type="entry name" value="Cation/H_exchanger_CPA1"/>
</dbReference>
<evidence type="ECO:0000256" key="5">
    <source>
        <dbReference type="ARBA" id="ARBA00022989"/>
    </source>
</evidence>
<evidence type="ECO:0000313" key="13">
    <source>
        <dbReference type="Proteomes" id="UP000317043"/>
    </source>
</evidence>
<comment type="subcellular location">
    <subcellularLocation>
        <location evidence="1 10">Cell membrane</location>
        <topology evidence="1 10">Multi-pass membrane protein</topology>
    </subcellularLocation>
</comment>
<name>A0A543APT8_9ACTN</name>
<keyword evidence="8 10" id="KW-0472">Membrane</keyword>
<comment type="caution">
    <text evidence="10">Lacks conserved residue(s) required for the propagation of feature annotation.</text>
</comment>
<dbReference type="RefSeq" id="WP_142033742.1">
    <property type="nucleotide sequence ID" value="NZ_JBHTGS010000002.1"/>
</dbReference>
<protein>
    <submittedName>
        <fullName evidence="12">Sodium/proton antiporter (CPA1 family)</fullName>
    </submittedName>
</protein>
<evidence type="ECO:0000256" key="4">
    <source>
        <dbReference type="ARBA" id="ARBA00022692"/>
    </source>
</evidence>
<evidence type="ECO:0000256" key="7">
    <source>
        <dbReference type="ARBA" id="ARBA00023065"/>
    </source>
</evidence>
<dbReference type="Proteomes" id="UP000317043">
    <property type="component" value="Unassembled WGS sequence"/>
</dbReference>
<dbReference type="GO" id="GO:0015386">
    <property type="term" value="F:potassium:proton antiporter activity"/>
    <property type="evidence" value="ECO:0007669"/>
    <property type="project" value="TreeGrafter"/>
</dbReference>
<keyword evidence="13" id="KW-1185">Reference proteome</keyword>
<keyword evidence="6 10" id="KW-0915">Sodium</keyword>
<evidence type="ECO:0000259" key="11">
    <source>
        <dbReference type="Pfam" id="PF00999"/>
    </source>
</evidence>
<evidence type="ECO:0000313" key="12">
    <source>
        <dbReference type="EMBL" id="TQL74546.1"/>
    </source>
</evidence>
<accession>A0A543APT8</accession>
<dbReference type="PANTHER" id="PTHR10110:SF86">
    <property type="entry name" value="SODIUM_HYDROGEN EXCHANGER 7"/>
    <property type="match status" value="1"/>
</dbReference>
<feature type="transmembrane region" description="Helical" evidence="10">
    <location>
        <begin position="155"/>
        <end position="176"/>
    </location>
</feature>
<dbReference type="InterPro" id="IPR004705">
    <property type="entry name" value="Cation/H_exchanger_CPA1_bac"/>
</dbReference>